<dbReference type="SUPFAM" id="SSF55920">
    <property type="entry name" value="Creatinase/aminopeptidase"/>
    <property type="match status" value="1"/>
</dbReference>
<sequence length="383" mass="41982">VPIHFTPEEMQDRKDRTARAIAASSLDALLMFKQESMYWLTGYDTFGFSSFQCMAMTAGGRIALLNRAPDRGTAAYTSDVTDVRVYVDVDGMDPTVDLREMLADLGLAGSRVGIELDSYGLRAVHWRMLEAKLDGFLAWTDASTLVQELRRVKSPQELAYTRRAAELADDAWDVAVDLAGVGVSEARILADMQGAVLGGGGDYAGNEMIIGSGPGALMVRYVTGRRQLDPVDQLTLEWCGVERRYHAAMMRTLLVGEASPEHRAMHAACHEALLACEEAVRPGATLGEVFTTHARVLDGAGYQKHRLNACGYGMGAVYAPVWTDWPMIYEGNPLVFQPGHVFFLHMILLDFDAGRAMTLGHSVVVTDDGCKRLSRSDLDLVVR</sequence>
<dbReference type="InterPro" id="IPR029149">
    <property type="entry name" value="Creatin/AminoP/Spt16_N"/>
</dbReference>
<organism evidence="3">
    <name type="scientific">marine metagenome</name>
    <dbReference type="NCBI Taxonomy" id="408172"/>
    <lineage>
        <taxon>unclassified sequences</taxon>
        <taxon>metagenomes</taxon>
        <taxon>ecological metagenomes</taxon>
    </lineage>
</organism>
<dbReference type="Pfam" id="PF00557">
    <property type="entry name" value="Peptidase_M24"/>
    <property type="match status" value="1"/>
</dbReference>
<dbReference type="CDD" id="cd01066">
    <property type="entry name" value="APP_MetAP"/>
    <property type="match status" value="1"/>
</dbReference>
<evidence type="ECO:0008006" key="4">
    <source>
        <dbReference type="Google" id="ProtNLM"/>
    </source>
</evidence>
<proteinExistence type="predicted"/>
<dbReference type="InterPro" id="IPR000994">
    <property type="entry name" value="Pept_M24"/>
</dbReference>
<dbReference type="SUPFAM" id="SSF53092">
    <property type="entry name" value="Creatinase/prolidase N-terminal domain"/>
    <property type="match status" value="1"/>
</dbReference>
<gene>
    <name evidence="3" type="ORF">METZ01_LOCUS55383</name>
</gene>
<dbReference type="Gene3D" id="3.40.350.10">
    <property type="entry name" value="Creatinase/prolidase N-terminal domain"/>
    <property type="match status" value="1"/>
</dbReference>
<evidence type="ECO:0000313" key="3">
    <source>
        <dbReference type="EMBL" id="SVA02529.1"/>
    </source>
</evidence>
<name>A0A381SGB3_9ZZZZ</name>
<dbReference type="Pfam" id="PF01321">
    <property type="entry name" value="Creatinase_N"/>
    <property type="match status" value="1"/>
</dbReference>
<dbReference type="InterPro" id="IPR036005">
    <property type="entry name" value="Creatinase/aminopeptidase-like"/>
</dbReference>
<feature type="non-terminal residue" evidence="3">
    <location>
        <position position="1"/>
    </location>
</feature>
<evidence type="ECO:0000259" key="1">
    <source>
        <dbReference type="Pfam" id="PF00557"/>
    </source>
</evidence>
<dbReference type="InterPro" id="IPR050659">
    <property type="entry name" value="Peptidase_M24B"/>
</dbReference>
<accession>A0A381SGB3</accession>
<evidence type="ECO:0000259" key="2">
    <source>
        <dbReference type="Pfam" id="PF01321"/>
    </source>
</evidence>
<protein>
    <recommendedName>
        <fullName evidence="4">Xaa-Pro dipeptidase</fullName>
    </recommendedName>
</protein>
<feature type="domain" description="Peptidase M24" evidence="1">
    <location>
        <begin position="161"/>
        <end position="367"/>
    </location>
</feature>
<dbReference type="Gene3D" id="3.90.230.10">
    <property type="entry name" value="Creatinase/methionine aminopeptidase superfamily"/>
    <property type="match status" value="1"/>
</dbReference>
<feature type="domain" description="Creatinase N-terminal" evidence="2">
    <location>
        <begin position="13"/>
        <end position="152"/>
    </location>
</feature>
<dbReference type="AlphaFoldDB" id="A0A381SGB3"/>
<dbReference type="EMBL" id="UINC01003014">
    <property type="protein sequence ID" value="SVA02529.1"/>
    <property type="molecule type" value="Genomic_DNA"/>
</dbReference>
<dbReference type="InterPro" id="IPR000587">
    <property type="entry name" value="Creatinase_N"/>
</dbReference>
<dbReference type="PANTHER" id="PTHR46112:SF2">
    <property type="entry name" value="XAA-PRO AMINOPEPTIDASE P-RELATED"/>
    <property type="match status" value="1"/>
</dbReference>
<dbReference type="PANTHER" id="PTHR46112">
    <property type="entry name" value="AMINOPEPTIDASE"/>
    <property type="match status" value="1"/>
</dbReference>
<reference evidence="3" key="1">
    <citation type="submission" date="2018-05" db="EMBL/GenBank/DDBJ databases">
        <authorList>
            <person name="Lanie J.A."/>
            <person name="Ng W.-L."/>
            <person name="Kazmierczak K.M."/>
            <person name="Andrzejewski T.M."/>
            <person name="Davidsen T.M."/>
            <person name="Wayne K.J."/>
            <person name="Tettelin H."/>
            <person name="Glass J.I."/>
            <person name="Rusch D."/>
            <person name="Podicherti R."/>
            <person name="Tsui H.-C.T."/>
            <person name="Winkler M.E."/>
        </authorList>
    </citation>
    <scope>NUCLEOTIDE SEQUENCE</scope>
</reference>